<evidence type="ECO:0000313" key="8">
    <source>
        <dbReference type="Proteomes" id="UP000275504"/>
    </source>
</evidence>
<dbReference type="Pfam" id="PF10555">
    <property type="entry name" value="MraY_sig1"/>
    <property type="match status" value="1"/>
</dbReference>
<organism evidence="7 8">
    <name type="scientific">Campylobacter jejuni subsp. doylei</name>
    <dbReference type="NCBI Taxonomy" id="32021"/>
    <lineage>
        <taxon>Bacteria</taxon>
        <taxon>Pseudomonadati</taxon>
        <taxon>Campylobacterota</taxon>
        <taxon>Epsilonproteobacteria</taxon>
        <taxon>Campylobacterales</taxon>
        <taxon>Campylobacteraceae</taxon>
        <taxon>Campylobacter</taxon>
    </lineage>
</organism>
<feature type="transmembrane region" description="Helical" evidence="6">
    <location>
        <begin position="57"/>
        <end position="74"/>
    </location>
</feature>
<reference evidence="7 8" key="1">
    <citation type="submission" date="2018-12" db="EMBL/GenBank/DDBJ databases">
        <authorList>
            <consortium name="Pathogen Informatics"/>
        </authorList>
    </citation>
    <scope>NUCLEOTIDE SEQUENCE [LARGE SCALE GENOMIC DNA]</scope>
    <source>
        <strain evidence="7 8">NCTC11951</strain>
    </source>
</reference>
<feature type="transmembrane region" description="Helical" evidence="6">
    <location>
        <begin position="33"/>
        <end position="51"/>
    </location>
</feature>
<dbReference type="GO" id="GO:0008963">
    <property type="term" value="F:phospho-N-acetylmuramoyl-pentapeptide-transferase activity"/>
    <property type="evidence" value="ECO:0007669"/>
    <property type="project" value="TreeGrafter"/>
</dbReference>
<dbReference type="PROSITE" id="PS01347">
    <property type="entry name" value="MRAY_1"/>
    <property type="match status" value="1"/>
</dbReference>
<evidence type="ECO:0000256" key="3">
    <source>
        <dbReference type="ARBA" id="ARBA00022692"/>
    </source>
</evidence>
<comment type="subcellular location">
    <subcellularLocation>
        <location evidence="1">Membrane</location>
        <topology evidence="1">Multi-pass membrane protein</topology>
    </subcellularLocation>
</comment>
<accession>A0A3S4S042</accession>
<evidence type="ECO:0000256" key="2">
    <source>
        <dbReference type="ARBA" id="ARBA00022679"/>
    </source>
</evidence>
<name>A0A3S4S042_CAMJU</name>
<gene>
    <name evidence="7" type="primary">mraY_3</name>
    <name evidence="7" type="ORF">NCTC11951_01693</name>
</gene>
<keyword evidence="3 6" id="KW-0812">Transmembrane</keyword>
<dbReference type="InterPro" id="IPR018480">
    <property type="entry name" value="PNAcMuramoyl-5peptid_Trfase_CS"/>
</dbReference>
<protein>
    <submittedName>
        <fullName evidence="7">Phospho-N-acetylmuramoyl-pentapeptide-transferase</fullName>
        <ecNumber evidence="7">2.7.8.13</ecNumber>
    </submittedName>
</protein>
<dbReference type="EMBL" id="LR134359">
    <property type="protein sequence ID" value="VEG62544.1"/>
    <property type="molecule type" value="Genomic_DNA"/>
</dbReference>
<dbReference type="GO" id="GO:0005886">
    <property type="term" value="C:plasma membrane"/>
    <property type="evidence" value="ECO:0007669"/>
    <property type="project" value="TreeGrafter"/>
</dbReference>
<proteinExistence type="predicted"/>
<dbReference type="PANTHER" id="PTHR22926:SF5">
    <property type="entry name" value="PHOSPHO-N-ACETYLMURAMOYL-PENTAPEPTIDE-TRANSFERASE HOMOLOG"/>
    <property type="match status" value="1"/>
</dbReference>
<dbReference type="InterPro" id="IPR000715">
    <property type="entry name" value="Glycosyl_transferase_4"/>
</dbReference>
<sequence length="88" mass="9896">MPKFINWAKKKNASQPIYEHAPQNHQIKSHTPTMGGVIFVFCAIFASLLCIKFDNLFALMGLLCLISFCFIGVIDDLGKILKKIIIQV</sequence>
<dbReference type="PANTHER" id="PTHR22926">
    <property type="entry name" value="PHOSPHO-N-ACETYLMURAMOYL-PENTAPEPTIDE-TRANSFERASE"/>
    <property type="match status" value="1"/>
</dbReference>
<keyword evidence="2 7" id="KW-0808">Transferase</keyword>
<keyword evidence="5 6" id="KW-0472">Membrane</keyword>
<dbReference type="EC" id="2.7.8.13" evidence="7"/>
<evidence type="ECO:0000256" key="6">
    <source>
        <dbReference type="SAM" id="Phobius"/>
    </source>
</evidence>
<keyword evidence="4 6" id="KW-1133">Transmembrane helix</keyword>
<dbReference type="GO" id="GO:0071555">
    <property type="term" value="P:cell wall organization"/>
    <property type="evidence" value="ECO:0007669"/>
    <property type="project" value="TreeGrafter"/>
</dbReference>
<evidence type="ECO:0000256" key="5">
    <source>
        <dbReference type="ARBA" id="ARBA00023136"/>
    </source>
</evidence>
<dbReference type="AlphaFoldDB" id="A0A3S4S042"/>
<dbReference type="Proteomes" id="UP000275504">
    <property type="component" value="Chromosome"/>
</dbReference>
<evidence type="ECO:0000256" key="4">
    <source>
        <dbReference type="ARBA" id="ARBA00022989"/>
    </source>
</evidence>
<evidence type="ECO:0000313" key="7">
    <source>
        <dbReference type="EMBL" id="VEG62544.1"/>
    </source>
</evidence>
<evidence type="ECO:0000256" key="1">
    <source>
        <dbReference type="ARBA" id="ARBA00004141"/>
    </source>
</evidence>
<dbReference type="GO" id="GO:0044038">
    <property type="term" value="P:cell wall macromolecule biosynthetic process"/>
    <property type="evidence" value="ECO:0007669"/>
    <property type="project" value="TreeGrafter"/>
</dbReference>